<protein>
    <recommendedName>
        <fullName evidence="3">Thymidylate kinase-like domain-containing protein</fullName>
    </recommendedName>
</protein>
<reference evidence="2" key="1">
    <citation type="submission" date="2017-09" db="EMBL/GenBank/DDBJ databases">
        <title>Depth-based differentiation of microbial function through sediment-hosted aquifers and enrichment of novel symbionts in the deep terrestrial subsurface.</title>
        <authorList>
            <person name="Probst A.J."/>
            <person name="Ladd B."/>
            <person name="Jarett J.K."/>
            <person name="Geller-Mcgrath D.E."/>
            <person name="Sieber C.M.K."/>
            <person name="Emerson J.B."/>
            <person name="Anantharaman K."/>
            <person name="Thomas B.C."/>
            <person name="Malmstrom R."/>
            <person name="Stieglmeier M."/>
            <person name="Klingl A."/>
            <person name="Woyke T."/>
            <person name="Ryan C.M."/>
            <person name="Banfield J.F."/>
        </authorList>
    </citation>
    <scope>NUCLEOTIDE SEQUENCE [LARGE SCALE GENOMIC DNA]</scope>
</reference>
<sequence length="452" mass="52869">MIENKKNKGVISLLFENLCQKKIPYTILRNYETLPEKPLEGSDVDLLIAKDSEEKYSSALKEAIFKSGGFILLKIRQSNCLSCFVYQKTPFPFGTWIDAFWELSTKSFIWADSNFLLQNRCQHQKGFFILPPGGEAATLFVKEVLSGPFIKERYRLKIPGFVNADKENFIKTLESSFDKKIIQKMVQICLEGKWDEASKKRKSWWNHLVVNRFLRRPFSQSFRFFDFVFSQFKKMIFQKEGGLMVAVLGPDGVGKTTICEGLKKRINDFPFKREKQYHGHFGFFPELGEMYSLIRGKKILEQDKAAIQEKPIGFLRAILHLFYYGLEFFLSWPLVFWLKIRGNLIIFDRYFYDFIATKTHREIPFWMFSVIARIIPRPDIIFTIEAKPETICGRKKDLSLKEIERQLEAFRDPRIAKISPVILINGEKTPDLILNDIEEEIMKNLAKKYGGK</sequence>
<proteinExistence type="predicted"/>
<dbReference type="Gene3D" id="3.40.50.300">
    <property type="entry name" value="P-loop containing nucleotide triphosphate hydrolases"/>
    <property type="match status" value="1"/>
</dbReference>
<dbReference type="EMBL" id="PFTC01000032">
    <property type="protein sequence ID" value="PJB98655.1"/>
    <property type="molecule type" value="Genomic_DNA"/>
</dbReference>
<dbReference type="SUPFAM" id="SSF52540">
    <property type="entry name" value="P-loop containing nucleoside triphosphate hydrolases"/>
    <property type="match status" value="2"/>
</dbReference>
<accession>A0A2M8DLI6</accession>
<dbReference type="AlphaFoldDB" id="A0A2M8DLI6"/>
<dbReference type="InterPro" id="IPR027417">
    <property type="entry name" value="P-loop_NTPase"/>
</dbReference>
<evidence type="ECO:0008006" key="3">
    <source>
        <dbReference type="Google" id="ProtNLM"/>
    </source>
</evidence>
<comment type="caution">
    <text evidence="1">The sequence shown here is derived from an EMBL/GenBank/DDBJ whole genome shotgun (WGS) entry which is preliminary data.</text>
</comment>
<gene>
    <name evidence="1" type="ORF">CO078_01330</name>
</gene>
<organism evidence="1 2">
    <name type="scientific">Candidatus Nealsonbacteria bacterium CG_4_9_14_0_8_um_filter_36_17</name>
    <dbReference type="NCBI Taxonomy" id="1974693"/>
    <lineage>
        <taxon>Bacteria</taxon>
        <taxon>Candidatus Nealsoniibacteriota</taxon>
    </lineage>
</organism>
<evidence type="ECO:0000313" key="2">
    <source>
        <dbReference type="Proteomes" id="UP000230097"/>
    </source>
</evidence>
<evidence type="ECO:0000313" key="1">
    <source>
        <dbReference type="EMBL" id="PJB98655.1"/>
    </source>
</evidence>
<name>A0A2M8DLI6_9BACT</name>
<dbReference type="Proteomes" id="UP000230097">
    <property type="component" value="Unassembled WGS sequence"/>
</dbReference>